<comment type="caution">
    <text evidence="4">The sequence shown here is derived from an EMBL/GenBank/DDBJ whole genome shotgun (WGS) entry which is preliminary data.</text>
</comment>
<keyword evidence="1" id="KW-0620">Polyamine biosynthesis</keyword>
<dbReference type="CDD" id="cd02440">
    <property type="entry name" value="AdoMet_MTases"/>
    <property type="match status" value="1"/>
</dbReference>
<dbReference type="PANTHER" id="PTHR43317:SF1">
    <property type="entry name" value="THERMOSPERMINE SYNTHASE ACAULIS5"/>
    <property type="match status" value="1"/>
</dbReference>
<feature type="transmembrane region" description="Helical" evidence="3">
    <location>
        <begin position="254"/>
        <end position="272"/>
    </location>
</feature>
<feature type="transmembrane region" description="Helical" evidence="3">
    <location>
        <begin position="278"/>
        <end position="298"/>
    </location>
</feature>
<evidence type="ECO:0000256" key="2">
    <source>
        <dbReference type="SAM" id="MobiDB-lite"/>
    </source>
</evidence>
<evidence type="ECO:0000313" key="4">
    <source>
        <dbReference type="EMBL" id="PSK91306.1"/>
    </source>
</evidence>
<feature type="transmembrane region" description="Helical" evidence="3">
    <location>
        <begin position="25"/>
        <end position="44"/>
    </location>
</feature>
<accession>A0A2P8D2B6</accession>
<reference evidence="4 5" key="1">
    <citation type="submission" date="2018-03" db="EMBL/GenBank/DDBJ databases">
        <title>Genomic Encyclopedia of Archaeal and Bacterial Type Strains, Phase II (KMG-II): from individual species to whole genera.</title>
        <authorList>
            <person name="Goeker M."/>
        </authorList>
    </citation>
    <scope>NUCLEOTIDE SEQUENCE [LARGE SCALE GENOMIC DNA]</scope>
    <source>
        <strain evidence="4 5">DSM 45312</strain>
    </source>
</reference>
<evidence type="ECO:0000313" key="5">
    <source>
        <dbReference type="Proteomes" id="UP000240542"/>
    </source>
</evidence>
<feature type="region of interest" description="Disordered" evidence="2">
    <location>
        <begin position="725"/>
        <end position="749"/>
    </location>
</feature>
<dbReference type="Gene3D" id="3.40.50.150">
    <property type="entry name" value="Vaccinia Virus protein VP39"/>
    <property type="match status" value="1"/>
</dbReference>
<dbReference type="EMBL" id="PYGA01000020">
    <property type="protein sequence ID" value="PSK91306.1"/>
    <property type="molecule type" value="Genomic_DNA"/>
</dbReference>
<protein>
    <recommendedName>
        <fullName evidence="6">Spermidine synthase</fullName>
    </recommendedName>
</protein>
<sequence length="760" mass="80968">MTSTEELTPAPPEVARTKSGSLNTLFTAAILISALLLFAVQPMVSKMLLPPYGGAPAVWTTSVLFFQIVLLIGYTYSHFAPRLFGRQQPLVHLALVLIPLLVLPITLPTWAAPDESVSVAGWLLVVLTVMVGLPFVVLSTTGPLVQAWYATLGLPRSRDPYFLYAASNIGSLVALVGYPFVIEPVLGVETQSVWWAVGYGAFVVLVACCAVLAWRRMRAGATIADGAPEEEGAAPADAPTPSATALTWRRRGRWLALAALPSSLMQGSTSYMSTDVAAVPLLWVVPLALYLGTYIIGFGLRKHGWVNGTVDAALILSIPVLLLAVQPDIASVPVAMALSMVMLTVVALASHGLLAKDRPAPVHLTEFFLLVSLGGALGSLFNGVIAPVLFDRVLEYPLALIAVALLALTAGGSSRVVQWAAQRAWARMIPLVLALGATAVVYLLEIRWPMVLIALLFAVTLVLVIRQVVAFTAVFAAFGAALLIGTQILDSETAVLHGRSFFGSYSVNEDNGSRSLSHGTTTHGFQPLDPEKSKDPVSYYAKSGPVGDVFEAYGAESKKVGVVGLGTGVIAAYGQPGQEFDFFEIDPEMVELAQDPERFSYLDDSKGEVRTIVGDGRLRLGETEDGSYDVIILDAFTSDAIPAHMLTREAYEEFADKLAPGGVIAVHVSNRVLELAPMVGATSEAAGLHGLYRSDDNMAADGGPVDPYAFASQWIALAPEEGDLAKLKEPDSPNRGEWTPLPSGGPVWTDSYSSLFRVIK</sequence>
<dbReference type="SUPFAM" id="SSF53335">
    <property type="entry name" value="S-adenosyl-L-methionine-dependent methyltransferases"/>
    <property type="match status" value="1"/>
</dbReference>
<keyword evidence="5" id="KW-1185">Reference proteome</keyword>
<gene>
    <name evidence="4" type="ORF">CLV63_12032</name>
</gene>
<feature type="compositionally biased region" description="Polar residues" evidence="2">
    <location>
        <begin position="513"/>
        <end position="524"/>
    </location>
</feature>
<keyword evidence="3" id="KW-0472">Membrane</keyword>
<feature type="transmembrane region" description="Helical" evidence="3">
    <location>
        <begin position="193"/>
        <end position="214"/>
    </location>
</feature>
<name>A0A2P8D2B6_9ACTN</name>
<organism evidence="4 5">
    <name type="scientific">Murinocardiopsis flavida</name>
    <dbReference type="NCBI Taxonomy" id="645275"/>
    <lineage>
        <taxon>Bacteria</taxon>
        <taxon>Bacillati</taxon>
        <taxon>Actinomycetota</taxon>
        <taxon>Actinomycetes</taxon>
        <taxon>Streptosporangiales</taxon>
        <taxon>Nocardiopsidaceae</taxon>
        <taxon>Murinocardiopsis</taxon>
    </lineage>
</organism>
<feature type="transmembrane region" description="Helical" evidence="3">
    <location>
        <begin position="305"/>
        <end position="325"/>
    </location>
</feature>
<dbReference type="RefSeq" id="WP_106585571.1">
    <property type="nucleotide sequence ID" value="NZ_PYGA01000020.1"/>
</dbReference>
<dbReference type="NCBIfam" id="NF037959">
    <property type="entry name" value="MFS_SpdSyn"/>
    <property type="match status" value="1"/>
</dbReference>
<keyword evidence="3" id="KW-1133">Transmembrane helix</keyword>
<feature type="compositionally biased region" description="Basic and acidic residues" evidence="2">
    <location>
        <begin position="725"/>
        <end position="734"/>
    </location>
</feature>
<dbReference type="Proteomes" id="UP000240542">
    <property type="component" value="Unassembled WGS sequence"/>
</dbReference>
<feature type="transmembrane region" description="Helical" evidence="3">
    <location>
        <begin position="119"/>
        <end position="149"/>
    </location>
</feature>
<evidence type="ECO:0000256" key="3">
    <source>
        <dbReference type="SAM" id="Phobius"/>
    </source>
</evidence>
<feature type="transmembrane region" description="Helical" evidence="3">
    <location>
        <begin position="424"/>
        <end position="444"/>
    </location>
</feature>
<feature type="transmembrane region" description="Helical" evidence="3">
    <location>
        <begin position="161"/>
        <end position="181"/>
    </location>
</feature>
<dbReference type="PANTHER" id="PTHR43317">
    <property type="entry name" value="THERMOSPERMINE SYNTHASE ACAULIS5"/>
    <property type="match status" value="1"/>
</dbReference>
<feature type="region of interest" description="Disordered" evidence="2">
    <location>
        <begin position="513"/>
        <end position="533"/>
    </location>
</feature>
<feature type="transmembrane region" description="Helical" evidence="3">
    <location>
        <begin position="367"/>
        <end position="390"/>
    </location>
</feature>
<dbReference type="GO" id="GO:0006596">
    <property type="term" value="P:polyamine biosynthetic process"/>
    <property type="evidence" value="ECO:0007669"/>
    <property type="project" value="UniProtKB-KW"/>
</dbReference>
<dbReference type="InterPro" id="IPR029063">
    <property type="entry name" value="SAM-dependent_MTases_sf"/>
</dbReference>
<evidence type="ECO:0000256" key="1">
    <source>
        <dbReference type="ARBA" id="ARBA00023115"/>
    </source>
</evidence>
<proteinExistence type="predicted"/>
<evidence type="ECO:0008006" key="6">
    <source>
        <dbReference type="Google" id="ProtNLM"/>
    </source>
</evidence>
<keyword evidence="3" id="KW-0812">Transmembrane</keyword>
<feature type="transmembrane region" description="Helical" evidence="3">
    <location>
        <begin position="89"/>
        <end position="107"/>
    </location>
</feature>
<feature type="transmembrane region" description="Helical" evidence="3">
    <location>
        <begin position="396"/>
        <end position="417"/>
    </location>
</feature>
<feature type="transmembrane region" description="Helical" evidence="3">
    <location>
        <begin position="450"/>
        <end position="483"/>
    </location>
</feature>
<dbReference type="AlphaFoldDB" id="A0A2P8D2B6"/>
<feature type="transmembrane region" description="Helical" evidence="3">
    <location>
        <begin position="56"/>
        <end position="77"/>
    </location>
</feature>
<dbReference type="OrthoDB" id="9761985at2"/>
<feature type="transmembrane region" description="Helical" evidence="3">
    <location>
        <begin position="331"/>
        <end position="355"/>
    </location>
</feature>